<evidence type="ECO:0000313" key="3">
    <source>
        <dbReference type="Proteomes" id="UP000653343"/>
    </source>
</evidence>
<feature type="transmembrane region" description="Helical" evidence="1">
    <location>
        <begin position="59"/>
        <end position="78"/>
    </location>
</feature>
<evidence type="ECO:0000256" key="1">
    <source>
        <dbReference type="SAM" id="Phobius"/>
    </source>
</evidence>
<dbReference type="EMBL" id="BMYU01000012">
    <property type="protein sequence ID" value="GGX53702.1"/>
    <property type="molecule type" value="Genomic_DNA"/>
</dbReference>
<gene>
    <name evidence="2" type="ORF">GCM10010946_35510</name>
</gene>
<accession>A0ABQ2Y2U4</accession>
<keyword evidence="1" id="KW-0472">Membrane</keyword>
<reference evidence="3" key="1">
    <citation type="journal article" date="2019" name="Int. J. Syst. Evol. Microbiol.">
        <title>The Global Catalogue of Microorganisms (GCM) 10K type strain sequencing project: providing services to taxonomists for standard genome sequencing and annotation.</title>
        <authorList>
            <consortium name="The Broad Institute Genomics Platform"/>
            <consortium name="The Broad Institute Genome Sequencing Center for Infectious Disease"/>
            <person name="Wu L."/>
            <person name="Ma J."/>
        </authorList>
    </citation>
    <scope>NUCLEOTIDE SEQUENCE [LARGE SCALE GENOMIC DNA]</scope>
    <source>
        <strain evidence="3">KCTC 23917</strain>
    </source>
</reference>
<proteinExistence type="predicted"/>
<organism evidence="2 3">
    <name type="scientific">Undibacterium squillarum</name>
    <dbReference type="NCBI Taxonomy" id="1131567"/>
    <lineage>
        <taxon>Bacteria</taxon>
        <taxon>Pseudomonadati</taxon>
        <taxon>Pseudomonadota</taxon>
        <taxon>Betaproteobacteria</taxon>
        <taxon>Burkholderiales</taxon>
        <taxon>Oxalobacteraceae</taxon>
        <taxon>Undibacterium</taxon>
    </lineage>
</organism>
<keyword evidence="1" id="KW-0812">Transmembrane</keyword>
<protein>
    <submittedName>
        <fullName evidence="2">Uncharacterized protein</fullName>
    </submittedName>
</protein>
<keyword evidence="1" id="KW-1133">Transmembrane helix</keyword>
<sequence>MIAVPHCAAIRIDAFWRAGLSAVERRVAVLNTAFDMFSVADLAYRHTFRKHVLFLQTDAITSIIVLFITLSLPANIIFK</sequence>
<name>A0ABQ2Y2U4_9BURK</name>
<evidence type="ECO:0000313" key="2">
    <source>
        <dbReference type="EMBL" id="GGX53702.1"/>
    </source>
</evidence>
<comment type="caution">
    <text evidence="2">The sequence shown here is derived from an EMBL/GenBank/DDBJ whole genome shotgun (WGS) entry which is preliminary data.</text>
</comment>
<keyword evidence="3" id="KW-1185">Reference proteome</keyword>
<dbReference type="Proteomes" id="UP000653343">
    <property type="component" value="Unassembled WGS sequence"/>
</dbReference>